<dbReference type="GO" id="GO:0004674">
    <property type="term" value="F:protein serine/threonine kinase activity"/>
    <property type="evidence" value="ECO:0007669"/>
    <property type="project" value="TreeGrafter"/>
</dbReference>
<dbReference type="InterPro" id="IPR001245">
    <property type="entry name" value="Ser-Thr/Tyr_kinase_cat_dom"/>
</dbReference>
<dbReference type="SMART" id="SM00671">
    <property type="entry name" value="SEL1"/>
    <property type="match status" value="3"/>
</dbReference>
<name>A0A2Z6S579_9GLOM</name>
<protein>
    <submittedName>
        <fullName evidence="8">Kinase-like domain-containing protein</fullName>
    </submittedName>
</protein>
<keyword evidence="2" id="KW-0547">Nucleotide-binding</keyword>
<dbReference type="PANTHER" id="PTHR44329:SF288">
    <property type="entry name" value="MITOGEN-ACTIVATED PROTEIN KINASE KINASE KINASE 20"/>
    <property type="match status" value="1"/>
</dbReference>
<dbReference type="SUPFAM" id="SSF81901">
    <property type="entry name" value="HCP-like"/>
    <property type="match status" value="1"/>
</dbReference>
<dbReference type="InterPro" id="IPR036537">
    <property type="entry name" value="Adaptor_Cbl_N_dom_sf"/>
</dbReference>
<keyword evidence="4" id="KW-0067">ATP-binding</keyword>
<dbReference type="PROSITE" id="PS50011">
    <property type="entry name" value="PROTEIN_KINASE_DOM"/>
    <property type="match status" value="1"/>
</dbReference>
<evidence type="ECO:0000313" key="8">
    <source>
        <dbReference type="EMBL" id="GES99754.1"/>
    </source>
</evidence>
<feature type="region of interest" description="Disordered" evidence="5">
    <location>
        <begin position="1"/>
        <end position="38"/>
    </location>
</feature>
<dbReference type="CDD" id="cd21037">
    <property type="entry name" value="MLKL_NTD"/>
    <property type="match status" value="1"/>
</dbReference>
<sequence>MSKRKNFFNKSKKRPTNDDDDQLRESRIKIDDSNVDTMDVDYSSSYSLVSLSPSPSPSPSPSCHSPSYSTYIACHDDNGVSNELKKMSLNNMELGINACKSTLDITDKLLTVVGGASSVAKNFSAFAPLISSFLDIGSEIIKLYKKAKQHKELCGFLLRRCNFAMAAVKDLDIRQTENVEFFSKQENLTLFIGFIECMREIENFIAEVSQLKTLQKYLYSNSIEEKFTDLATEFDGYMNSLNFSFTIQSRDELLTVKNEIKQIKEILLSYGVADDRQSQQNFFDVTNLVTEKNIEFQEQSRKKITFDSSELEENEPLLDGNQYQRTYECPSKRIEKRTSYTSSDDFCFKEFSNNSSASFTRQEETQIEIRRQVNILKLLKNSEHIIRFYGVAHDDNKYYLITVWMRHGNLHEYYTRFKDNINLKTKIKFALDICRGVAYLHECEILHHDIQSANILVNENHKVKIANFGLSRKFSDITRNILQNLENIRYMAPEKLLVTNNGDTKKKKIPYDSKCEIYSVGALLWEIAELKKPHSDLDKSEPIINIRERVKEKYCLPFSNNVPHEWEHVVSKAMEYDPKWRINISDICREFYKMSEKYSGASTNIPEDEVLTYLGNEKKPIKNSKNSSITITILSVDDAINEHKKGNKQLAWRSFSYHSETDIEAKYWLGYYYYHHEEIPELQRISKEERIRIAISIFKETADKGNPSAQLRYGMCLWEGKGVDMNSLEALKYLKLAASQGNSAAMYIIGKVYWNGGDGIEKDEKQGAEYLKRAALSNHPKAKEMCIKNGIS</sequence>
<dbReference type="Proteomes" id="UP000247702">
    <property type="component" value="Unassembled WGS sequence"/>
</dbReference>
<evidence type="ECO:0000256" key="3">
    <source>
        <dbReference type="ARBA" id="ARBA00022777"/>
    </source>
</evidence>
<dbReference type="AlphaFoldDB" id="A0A2Z6S579"/>
<accession>A0A2Z6S579</accession>
<dbReference type="Gene3D" id="1.20.930.20">
    <property type="entry name" value="Adaptor protein Cbl, N-terminal domain"/>
    <property type="match status" value="1"/>
</dbReference>
<dbReference type="EMBL" id="BLAL01000285">
    <property type="protein sequence ID" value="GES99754.1"/>
    <property type="molecule type" value="Genomic_DNA"/>
</dbReference>
<dbReference type="InterPro" id="IPR011990">
    <property type="entry name" value="TPR-like_helical_dom_sf"/>
</dbReference>
<dbReference type="Pfam" id="PF07714">
    <property type="entry name" value="PK_Tyr_Ser-Thr"/>
    <property type="match status" value="1"/>
</dbReference>
<feature type="compositionally biased region" description="Basic residues" evidence="5">
    <location>
        <begin position="1"/>
        <end position="14"/>
    </location>
</feature>
<feature type="domain" description="Protein kinase" evidence="6">
    <location>
        <begin position="312"/>
        <end position="592"/>
    </location>
</feature>
<proteinExistence type="predicted"/>
<evidence type="ECO:0000256" key="4">
    <source>
        <dbReference type="ARBA" id="ARBA00022840"/>
    </source>
</evidence>
<dbReference type="InterPro" id="IPR006597">
    <property type="entry name" value="Sel1-like"/>
</dbReference>
<evidence type="ECO:0000313" key="9">
    <source>
        <dbReference type="Proteomes" id="UP000247702"/>
    </source>
</evidence>
<evidence type="ECO:0000256" key="2">
    <source>
        <dbReference type="ARBA" id="ARBA00022741"/>
    </source>
</evidence>
<dbReference type="InterPro" id="IPR011009">
    <property type="entry name" value="Kinase-like_dom_sf"/>
</dbReference>
<comment type="caution">
    <text evidence="7">The sequence shown here is derived from an EMBL/GenBank/DDBJ whole genome shotgun (WGS) entry which is preliminary data.</text>
</comment>
<feature type="compositionally biased region" description="Basic and acidic residues" evidence="5">
    <location>
        <begin position="23"/>
        <end position="32"/>
    </location>
</feature>
<evidence type="ECO:0000256" key="1">
    <source>
        <dbReference type="ARBA" id="ARBA00022679"/>
    </source>
</evidence>
<keyword evidence="1" id="KW-0808">Transferase</keyword>
<dbReference type="InterPro" id="IPR051681">
    <property type="entry name" value="Ser/Thr_Kinases-Pseudokinases"/>
</dbReference>
<dbReference type="EMBL" id="BEXD01003937">
    <property type="protein sequence ID" value="GBC04290.1"/>
    <property type="molecule type" value="Genomic_DNA"/>
</dbReference>
<evidence type="ECO:0000256" key="5">
    <source>
        <dbReference type="SAM" id="MobiDB-lite"/>
    </source>
</evidence>
<keyword evidence="3 8" id="KW-0418">Kinase</keyword>
<dbReference type="Proteomes" id="UP000615446">
    <property type="component" value="Unassembled WGS sequence"/>
</dbReference>
<dbReference type="GO" id="GO:0007166">
    <property type="term" value="P:cell surface receptor signaling pathway"/>
    <property type="evidence" value="ECO:0007669"/>
    <property type="project" value="InterPro"/>
</dbReference>
<dbReference type="Gene3D" id="1.25.40.10">
    <property type="entry name" value="Tetratricopeptide repeat domain"/>
    <property type="match status" value="1"/>
</dbReference>
<reference evidence="8" key="2">
    <citation type="submission" date="2019-10" db="EMBL/GenBank/DDBJ databases">
        <title>Conservation and host-specific expression of non-tandemly repeated heterogenous ribosome RNA gene in arbuscular mycorrhizal fungi.</title>
        <authorList>
            <person name="Maeda T."/>
            <person name="Kobayashi Y."/>
            <person name="Nakagawa T."/>
            <person name="Ezawa T."/>
            <person name="Yamaguchi K."/>
            <person name="Bino T."/>
            <person name="Nishimoto Y."/>
            <person name="Shigenobu S."/>
            <person name="Kawaguchi M."/>
        </authorList>
    </citation>
    <scope>NUCLEOTIDE SEQUENCE</scope>
    <source>
        <strain evidence="8">HR1</strain>
    </source>
</reference>
<evidence type="ECO:0000313" key="7">
    <source>
        <dbReference type="EMBL" id="GBC04290.1"/>
    </source>
</evidence>
<dbReference type="OrthoDB" id="2384430at2759"/>
<dbReference type="Gene3D" id="1.10.510.10">
    <property type="entry name" value="Transferase(Phosphotransferase) domain 1"/>
    <property type="match status" value="1"/>
</dbReference>
<reference evidence="7 9" key="1">
    <citation type="submission" date="2017-11" db="EMBL/GenBank/DDBJ databases">
        <title>The genome of Rhizophagus clarus HR1 reveals common genetic basis of auxotrophy among arbuscular mycorrhizal fungi.</title>
        <authorList>
            <person name="Kobayashi Y."/>
        </authorList>
    </citation>
    <scope>NUCLEOTIDE SEQUENCE [LARGE SCALE GENOMIC DNA]</scope>
    <source>
        <strain evidence="7 9">HR1</strain>
    </source>
</reference>
<dbReference type="InterPro" id="IPR059179">
    <property type="entry name" value="MLKL-like_MCAfunc"/>
</dbReference>
<evidence type="ECO:0000259" key="6">
    <source>
        <dbReference type="PROSITE" id="PS50011"/>
    </source>
</evidence>
<gene>
    <name evidence="8" type="ORF">RCL2_002623800</name>
    <name evidence="7" type="ORF">RclHR1_00560017</name>
</gene>
<dbReference type="InterPro" id="IPR000719">
    <property type="entry name" value="Prot_kinase_dom"/>
</dbReference>
<dbReference type="Pfam" id="PF08238">
    <property type="entry name" value="Sel1"/>
    <property type="match status" value="3"/>
</dbReference>
<organism evidence="7 9">
    <name type="scientific">Rhizophagus clarus</name>
    <dbReference type="NCBI Taxonomy" id="94130"/>
    <lineage>
        <taxon>Eukaryota</taxon>
        <taxon>Fungi</taxon>
        <taxon>Fungi incertae sedis</taxon>
        <taxon>Mucoromycota</taxon>
        <taxon>Glomeromycotina</taxon>
        <taxon>Glomeromycetes</taxon>
        <taxon>Glomerales</taxon>
        <taxon>Glomeraceae</taxon>
        <taxon>Rhizophagus</taxon>
    </lineage>
</organism>
<dbReference type="SUPFAM" id="SSF56112">
    <property type="entry name" value="Protein kinase-like (PK-like)"/>
    <property type="match status" value="1"/>
</dbReference>
<dbReference type="PANTHER" id="PTHR44329">
    <property type="entry name" value="SERINE/THREONINE-PROTEIN KINASE TNNI3K-RELATED"/>
    <property type="match status" value="1"/>
</dbReference>
<keyword evidence="9" id="KW-1185">Reference proteome</keyword>
<dbReference type="GO" id="GO:0005524">
    <property type="term" value="F:ATP binding"/>
    <property type="evidence" value="ECO:0007669"/>
    <property type="project" value="UniProtKB-KW"/>
</dbReference>